<keyword evidence="3" id="KW-1185">Reference proteome</keyword>
<proteinExistence type="predicted"/>
<reference evidence="2" key="1">
    <citation type="submission" date="2021-06" db="EMBL/GenBank/DDBJ databases">
        <authorList>
            <person name="Kallberg Y."/>
            <person name="Tangrot J."/>
            <person name="Rosling A."/>
        </authorList>
    </citation>
    <scope>NUCLEOTIDE SEQUENCE</scope>
    <source>
        <strain evidence="2">MA453B</strain>
    </source>
</reference>
<accession>A0A9N9CJT4</accession>
<evidence type="ECO:0000256" key="1">
    <source>
        <dbReference type="SAM" id="MobiDB-lite"/>
    </source>
</evidence>
<sequence length="373" mass="42966">MEFFLTSYNTISDINIFTALYKQVETGDWTDNKDEELENFKETLNRVICWVKDARDNERLELLESFRKGGFLEQRILDDTLTPFTDISERSVKAFRKPSIEKFKIPPNSTLKGICEKFVRKEKEKYCKPFQKVGDPEFKKFLDKSEKLCKLTNQMLTVLSQGSYVSEVLSLLINIIMSDLPVDSNIWGIWGEKASSASAERKKSYNIDVEIGYLETGRLNSSFDKQMQDQKKLNRLAKDSIDTSKKQKIRRKVKMLSMHYLTIFTINVAGDTLEFRSVRKDSGLFRVLLLDRAKISLDILSMNPKQVYSLIYNLLSFRTAIACTVHKILYGPKNTMETESVISTSSNMSISTHSTVSSPTHSSQKRPFIEITR</sequence>
<feature type="compositionally biased region" description="Low complexity" evidence="1">
    <location>
        <begin position="350"/>
        <end position="362"/>
    </location>
</feature>
<evidence type="ECO:0000313" key="2">
    <source>
        <dbReference type="EMBL" id="CAG8602832.1"/>
    </source>
</evidence>
<gene>
    <name evidence="2" type="ORF">DERYTH_LOCUS7734</name>
</gene>
<comment type="caution">
    <text evidence="2">The sequence shown here is derived from an EMBL/GenBank/DDBJ whole genome shotgun (WGS) entry which is preliminary data.</text>
</comment>
<organism evidence="2 3">
    <name type="scientific">Dentiscutata erythropus</name>
    <dbReference type="NCBI Taxonomy" id="1348616"/>
    <lineage>
        <taxon>Eukaryota</taxon>
        <taxon>Fungi</taxon>
        <taxon>Fungi incertae sedis</taxon>
        <taxon>Mucoromycota</taxon>
        <taxon>Glomeromycotina</taxon>
        <taxon>Glomeromycetes</taxon>
        <taxon>Diversisporales</taxon>
        <taxon>Gigasporaceae</taxon>
        <taxon>Dentiscutata</taxon>
    </lineage>
</organism>
<feature type="region of interest" description="Disordered" evidence="1">
    <location>
        <begin position="350"/>
        <end position="373"/>
    </location>
</feature>
<name>A0A9N9CJT4_9GLOM</name>
<evidence type="ECO:0000313" key="3">
    <source>
        <dbReference type="Proteomes" id="UP000789405"/>
    </source>
</evidence>
<dbReference type="EMBL" id="CAJVPY010003824">
    <property type="protein sequence ID" value="CAG8602832.1"/>
    <property type="molecule type" value="Genomic_DNA"/>
</dbReference>
<dbReference type="Proteomes" id="UP000789405">
    <property type="component" value="Unassembled WGS sequence"/>
</dbReference>
<dbReference type="OrthoDB" id="2411341at2759"/>
<feature type="non-terminal residue" evidence="2">
    <location>
        <position position="373"/>
    </location>
</feature>
<protein>
    <submittedName>
        <fullName evidence="2">23801_t:CDS:1</fullName>
    </submittedName>
</protein>
<dbReference type="AlphaFoldDB" id="A0A9N9CJT4"/>